<protein>
    <submittedName>
        <fullName evidence="2">Uncharacterized protein</fullName>
    </submittedName>
</protein>
<feature type="compositionally biased region" description="Basic and acidic residues" evidence="1">
    <location>
        <begin position="99"/>
        <end position="113"/>
    </location>
</feature>
<dbReference type="OrthoDB" id="5367448at2759"/>
<sequence>MSVARRASTQLLAPRSVHLRIQPRPANLSESREIYRVLQRFGEISMYRYLRYEYHSPVDNAAMAIYRDPESARKALSASPIRFALERVTTDDGGQDTESQQRSDEAQQDRAMHETPMGNGVEEMLRPSQLINRPLPDTTTSPVETDVLLGRSERTTPPMPFEDTLKPRETTSKWFQVTVDTSHAVMQDHAERQPYWKQFSPLKSMAQQDLAKSVPHIGLSDVSKRPMHQHRTPNKVLNQMSRYVEHHMPTLRMMYEEGGREEKKEDRPI</sequence>
<dbReference type="AlphaFoldDB" id="A0A6A5YMZ1"/>
<accession>A0A6A5YMZ1</accession>
<dbReference type="EMBL" id="ML977353">
    <property type="protein sequence ID" value="KAF2107528.1"/>
    <property type="molecule type" value="Genomic_DNA"/>
</dbReference>
<feature type="region of interest" description="Disordered" evidence="1">
    <location>
        <begin position="87"/>
        <end position="124"/>
    </location>
</feature>
<evidence type="ECO:0000313" key="2">
    <source>
        <dbReference type="EMBL" id="KAF2107528.1"/>
    </source>
</evidence>
<dbReference type="Proteomes" id="UP000799770">
    <property type="component" value="Unassembled WGS sequence"/>
</dbReference>
<gene>
    <name evidence="2" type="ORF">BDV96DRAFT_506024</name>
</gene>
<proteinExistence type="predicted"/>
<keyword evidence="3" id="KW-1185">Reference proteome</keyword>
<evidence type="ECO:0000313" key="3">
    <source>
        <dbReference type="Proteomes" id="UP000799770"/>
    </source>
</evidence>
<organism evidence="2 3">
    <name type="scientific">Lophiotrema nucula</name>
    <dbReference type="NCBI Taxonomy" id="690887"/>
    <lineage>
        <taxon>Eukaryota</taxon>
        <taxon>Fungi</taxon>
        <taxon>Dikarya</taxon>
        <taxon>Ascomycota</taxon>
        <taxon>Pezizomycotina</taxon>
        <taxon>Dothideomycetes</taxon>
        <taxon>Pleosporomycetidae</taxon>
        <taxon>Pleosporales</taxon>
        <taxon>Lophiotremataceae</taxon>
        <taxon>Lophiotrema</taxon>
    </lineage>
</organism>
<reference evidence="2" key="1">
    <citation type="journal article" date="2020" name="Stud. Mycol.">
        <title>101 Dothideomycetes genomes: a test case for predicting lifestyles and emergence of pathogens.</title>
        <authorList>
            <person name="Haridas S."/>
            <person name="Albert R."/>
            <person name="Binder M."/>
            <person name="Bloem J."/>
            <person name="Labutti K."/>
            <person name="Salamov A."/>
            <person name="Andreopoulos B."/>
            <person name="Baker S."/>
            <person name="Barry K."/>
            <person name="Bills G."/>
            <person name="Bluhm B."/>
            <person name="Cannon C."/>
            <person name="Castanera R."/>
            <person name="Culley D."/>
            <person name="Daum C."/>
            <person name="Ezra D."/>
            <person name="Gonzalez J."/>
            <person name="Henrissat B."/>
            <person name="Kuo A."/>
            <person name="Liang C."/>
            <person name="Lipzen A."/>
            <person name="Lutzoni F."/>
            <person name="Magnuson J."/>
            <person name="Mondo S."/>
            <person name="Nolan M."/>
            <person name="Ohm R."/>
            <person name="Pangilinan J."/>
            <person name="Park H.-J."/>
            <person name="Ramirez L."/>
            <person name="Alfaro M."/>
            <person name="Sun H."/>
            <person name="Tritt A."/>
            <person name="Yoshinaga Y."/>
            <person name="Zwiers L.-H."/>
            <person name="Turgeon B."/>
            <person name="Goodwin S."/>
            <person name="Spatafora J."/>
            <person name="Crous P."/>
            <person name="Grigoriev I."/>
        </authorList>
    </citation>
    <scope>NUCLEOTIDE SEQUENCE</scope>
    <source>
        <strain evidence="2">CBS 627.86</strain>
    </source>
</reference>
<name>A0A6A5YMZ1_9PLEO</name>
<evidence type="ECO:0000256" key="1">
    <source>
        <dbReference type="SAM" id="MobiDB-lite"/>
    </source>
</evidence>